<evidence type="ECO:0000313" key="3">
    <source>
        <dbReference type="Proteomes" id="UP000077315"/>
    </source>
</evidence>
<sequence>MSSISKTKKNMENKFILVYKNIFPNRKRIIGKYVDIGVLYSEARLERTIKIEGNQALEAGVSAARIIASNNLAIANPNNQRATYDSDQDYDNEEEDVNEDSHASNGYNMAQGFRKFQRESHQVAKSQGLFINGNLQQLL</sequence>
<dbReference type="Proteomes" id="UP000077315">
    <property type="component" value="Unassembled WGS sequence"/>
</dbReference>
<dbReference type="EMBL" id="KV440975">
    <property type="protein sequence ID" value="OAD76773.1"/>
    <property type="molecule type" value="Genomic_DNA"/>
</dbReference>
<feature type="compositionally biased region" description="Acidic residues" evidence="1">
    <location>
        <begin position="86"/>
        <end position="98"/>
    </location>
</feature>
<feature type="region of interest" description="Disordered" evidence="1">
    <location>
        <begin position="78"/>
        <end position="104"/>
    </location>
</feature>
<dbReference type="VEuPathDB" id="FungiDB:PHYBLDRAFT_63025"/>
<protein>
    <submittedName>
        <fullName evidence="2">Uncharacterized protein</fullName>
    </submittedName>
</protein>
<dbReference type="InParanoid" id="A0A162UP89"/>
<name>A0A162UP89_PHYB8</name>
<reference evidence="3" key="1">
    <citation type="submission" date="2015-06" db="EMBL/GenBank/DDBJ databases">
        <title>Expansion of signal transduction pathways in fungi by whole-genome duplication.</title>
        <authorList>
            <consortium name="DOE Joint Genome Institute"/>
            <person name="Corrochano L.M."/>
            <person name="Kuo A."/>
            <person name="Marcet-Houben M."/>
            <person name="Polaino S."/>
            <person name="Salamov A."/>
            <person name="Villalobos J.M."/>
            <person name="Alvarez M.I."/>
            <person name="Avalos J."/>
            <person name="Benito E.P."/>
            <person name="Benoit I."/>
            <person name="Burger G."/>
            <person name="Camino L.P."/>
            <person name="Canovas D."/>
            <person name="Cerda-Olmedo E."/>
            <person name="Cheng J.-F."/>
            <person name="Dominguez A."/>
            <person name="Elias M."/>
            <person name="Eslava A.P."/>
            <person name="Glaser F."/>
            <person name="Grimwood J."/>
            <person name="Gutierrez G."/>
            <person name="Heitman J."/>
            <person name="Henrissat B."/>
            <person name="Iturriaga E.A."/>
            <person name="Lang B.F."/>
            <person name="Lavin J.L."/>
            <person name="Lee S."/>
            <person name="Li W."/>
            <person name="Lindquist E."/>
            <person name="Lopez-Garcia S."/>
            <person name="Luque E.M."/>
            <person name="Marcos A.T."/>
            <person name="Martin J."/>
            <person name="McCluskey K."/>
            <person name="Medina H.R."/>
            <person name="Miralles-Duran A."/>
            <person name="Miyazaki A."/>
            <person name="Munoz-Torres E."/>
            <person name="Oguiza J.A."/>
            <person name="Ohm R."/>
            <person name="Olmedo M."/>
            <person name="Orejas M."/>
            <person name="Ortiz-Castellanos L."/>
            <person name="Pisabarro A.G."/>
            <person name="Rodriguez-Romero J."/>
            <person name="Ruiz-Herrera J."/>
            <person name="Ruiz-Vazquez R."/>
            <person name="Sanz C."/>
            <person name="Schackwitz W."/>
            <person name="Schmutz J."/>
            <person name="Shahriari M."/>
            <person name="Shelest E."/>
            <person name="Silva-Franco F."/>
            <person name="Soanes D."/>
            <person name="Syed K."/>
            <person name="Tagua V.G."/>
            <person name="Talbot N.J."/>
            <person name="Thon M."/>
            <person name="De vries R.P."/>
            <person name="Wiebenga A."/>
            <person name="Yadav J.S."/>
            <person name="Braun E.L."/>
            <person name="Baker S."/>
            <person name="Garre V."/>
            <person name="Horwitz B."/>
            <person name="Torres-Martinez S."/>
            <person name="Idnurm A."/>
            <person name="Herrera-Estrella A."/>
            <person name="Gabaldon T."/>
            <person name="Grigoriev I.V."/>
        </authorList>
    </citation>
    <scope>NUCLEOTIDE SEQUENCE [LARGE SCALE GENOMIC DNA]</scope>
    <source>
        <strain evidence="3">NRRL 1555(-)</strain>
    </source>
</reference>
<dbReference type="GeneID" id="29001966"/>
<keyword evidence="3" id="KW-1185">Reference proteome</keyword>
<dbReference type="RefSeq" id="XP_018294813.1">
    <property type="nucleotide sequence ID" value="XM_018441060.1"/>
</dbReference>
<proteinExistence type="predicted"/>
<evidence type="ECO:0000313" key="2">
    <source>
        <dbReference type="EMBL" id="OAD76773.1"/>
    </source>
</evidence>
<dbReference type="OrthoDB" id="2286412at2759"/>
<dbReference type="AlphaFoldDB" id="A0A162UP89"/>
<gene>
    <name evidence="2" type="ORF">PHYBLDRAFT_63025</name>
</gene>
<organism evidence="2 3">
    <name type="scientific">Phycomyces blakesleeanus (strain ATCC 8743b / DSM 1359 / FGSC 10004 / NBRC 33097 / NRRL 1555)</name>
    <dbReference type="NCBI Taxonomy" id="763407"/>
    <lineage>
        <taxon>Eukaryota</taxon>
        <taxon>Fungi</taxon>
        <taxon>Fungi incertae sedis</taxon>
        <taxon>Mucoromycota</taxon>
        <taxon>Mucoromycotina</taxon>
        <taxon>Mucoromycetes</taxon>
        <taxon>Mucorales</taxon>
        <taxon>Phycomycetaceae</taxon>
        <taxon>Phycomyces</taxon>
    </lineage>
</organism>
<accession>A0A162UP89</accession>
<evidence type="ECO:0000256" key="1">
    <source>
        <dbReference type="SAM" id="MobiDB-lite"/>
    </source>
</evidence>